<keyword evidence="3 4" id="KW-0520">NAD</keyword>
<dbReference type="PIRSF" id="PIRSF000184">
    <property type="entry name" value="GDH_NAD"/>
    <property type="match status" value="1"/>
</dbReference>
<dbReference type="EC" id="1.4.1.2" evidence="4"/>
<dbReference type="GO" id="GO:0004352">
    <property type="term" value="F:glutamate dehydrogenase (NAD+) activity"/>
    <property type="evidence" value="ECO:0007669"/>
    <property type="project" value="UniProtKB-UniRule"/>
</dbReference>
<comment type="catalytic activity">
    <reaction evidence="4">
        <text>L-glutamate + NAD(+) + H2O = 2-oxoglutarate + NH4(+) + NADH + H(+)</text>
        <dbReference type="Rhea" id="RHEA:15133"/>
        <dbReference type="ChEBI" id="CHEBI:15377"/>
        <dbReference type="ChEBI" id="CHEBI:15378"/>
        <dbReference type="ChEBI" id="CHEBI:16810"/>
        <dbReference type="ChEBI" id="CHEBI:28938"/>
        <dbReference type="ChEBI" id="CHEBI:29985"/>
        <dbReference type="ChEBI" id="CHEBI:57540"/>
        <dbReference type="ChEBI" id="CHEBI:57945"/>
        <dbReference type="EC" id="1.4.1.2"/>
    </reaction>
</comment>
<dbReference type="GO" id="GO:0005739">
    <property type="term" value="C:mitochondrion"/>
    <property type="evidence" value="ECO:0007669"/>
    <property type="project" value="UniProtKB-UniRule"/>
</dbReference>
<evidence type="ECO:0000256" key="4">
    <source>
        <dbReference type="PIRNR" id="PIRNR000184"/>
    </source>
</evidence>
<dbReference type="InterPro" id="IPR016210">
    <property type="entry name" value="NAD-GDH_euk"/>
</dbReference>
<dbReference type="Proteomes" id="UP000799776">
    <property type="component" value="Unassembled WGS sequence"/>
</dbReference>
<comment type="similarity">
    <text evidence="1 4">Belongs to the Glu/Leu/Phe/Val dehydrogenases family.</text>
</comment>
<evidence type="ECO:0000259" key="6">
    <source>
        <dbReference type="SMART" id="SM00839"/>
    </source>
</evidence>
<proteinExistence type="inferred from homology"/>
<organism evidence="7 8">
    <name type="scientific">Saccharata proteae CBS 121410</name>
    <dbReference type="NCBI Taxonomy" id="1314787"/>
    <lineage>
        <taxon>Eukaryota</taxon>
        <taxon>Fungi</taxon>
        <taxon>Dikarya</taxon>
        <taxon>Ascomycota</taxon>
        <taxon>Pezizomycotina</taxon>
        <taxon>Dothideomycetes</taxon>
        <taxon>Dothideomycetes incertae sedis</taxon>
        <taxon>Botryosphaeriales</taxon>
        <taxon>Saccharataceae</taxon>
        <taxon>Saccharata</taxon>
    </lineage>
</organism>
<dbReference type="SUPFAM" id="SSF51735">
    <property type="entry name" value="NAD(P)-binding Rossmann-fold domains"/>
    <property type="match status" value="1"/>
</dbReference>
<dbReference type="InterPro" id="IPR055480">
    <property type="entry name" value="NAD-GDH_N"/>
</dbReference>
<evidence type="ECO:0000313" key="7">
    <source>
        <dbReference type="EMBL" id="KAF2088691.1"/>
    </source>
</evidence>
<accession>A0A9P4HYA0</accession>
<evidence type="ECO:0000256" key="5">
    <source>
        <dbReference type="SAM" id="MobiDB-lite"/>
    </source>
</evidence>
<comment type="function">
    <text evidence="4">NAD(+)-dependent glutamate dehydrogenase which degrades glutamate to ammonia and alpha-ketoglutarate.</text>
</comment>
<protein>
    <recommendedName>
        <fullName evidence="4">NAD-specific glutamate dehydrogenase</fullName>
        <ecNumber evidence="4">1.4.1.2</ecNumber>
    </recommendedName>
</protein>
<dbReference type="SMART" id="SM00839">
    <property type="entry name" value="ELFV_dehydrog"/>
    <property type="match status" value="1"/>
</dbReference>
<feature type="region of interest" description="Disordered" evidence="5">
    <location>
        <begin position="1"/>
        <end position="39"/>
    </location>
</feature>
<dbReference type="AlphaFoldDB" id="A0A9P4HYA0"/>
<dbReference type="InterPro" id="IPR056365">
    <property type="entry name" value="NAD-GDH_2nd"/>
</dbReference>
<evidence type="ECO:0000256" key="3">
    <source>
        <dbReference type="ARBA" id="ARBA00023027"/>
    </source>
</evidence>
<name>A0A9P4HYA0_9PEZI</name>
<feature type="domain" description="Glutamate/phenylalanine/leucine/valine/L-tryptophan dehydrogenase C-terminal" evidence="6">
    <location>
        <begin position="691"/>
        <end position="957"/>
    </location>
</feature>
<dbReference type="OrthoDB" id="184415at2759"/>
<dbReference type="InterPro" id="IPR006096">
    <property type="entry name" value="Glu/Leu/Phe/Val/Trp_DH_C"/>
</dbReference>
<comment type="caution">
    <text evidence="7">The sequence shown here is derived from an EMBL/GenBank/DDBJ whole genome shotgun (WGS) entry which is preliminary data.</text>
</comment>
<dbReference type="Pfam" id="PF23147">
    <property type="entry name" value="GDH2_N"/>
    <property type="match status" value="1"/>
</dbReference>
<dbReference type="SUPFAM" id="SSF53223">
    <property type="entry name" value="Aminoacid dehydrogenase-like, N-terminal domain"/>
    <property type="match status" value="1"/>
</dbReference>
<dbReference type="Pfam" id="PF23152">
    <property type="entry name" value="GDH_2nd"/>
    <property type="match status" value="1"/>
</dbReference>
<keyword evidence="2 4" id="KW-0560">Oxidoreductase</keyword>
<dbReference type="GO" id="GO:0006538">
    <property type="term" value="P:L-glutamate catabolic process"/>
    <property type="evidence" value="ECO:0007669"/>
    <property type="project" value="UniProtKB-UniRule"/>
</dbReference>
<reference evidence="7" key="1">
    <citation type="journal article" date="2020" name="Stud. Mycol.">
        <title>101 Dothideomycetes genomes: a test case for predicting lifestyles and emergence of pathogens.</title>
        <authorList>
            <person name="Haridas S."/>
            <person name="Albert R."/>
            <person name="Binder M."/>
            <person name="Bloem J."/>
            <person name="Labutti K."/>
            <person name="Salamov A."/>
            <person name="Andreopoulos B."/>
            <person name="Baker S."/>
            <person name="Barry K."/>
            <person name="Bills G."/>
            <person name="Bluhm B."/>
            <person name="Cannon C."/>
            <person name="Castanera R."/>
            <person name="Culley D."/>
            <person name="Daum C."/>
            <person name="Ezra D."/>
            <person name="Gonzalez J."/>
            <person name="Henrissat B."/>
            <person name="Kuo A."/>
            <person name="Liang C."/>
            <person name="Lipzen A."/>
            <person name="Lutzoni F."/>
            <person name="Magnuson J."/>
            <person name="Mondo S."/>
            <person name="Nolan M."/>
            <person name="Ohm R."/>
            <person name="Pangilinan J."/>
            <person name="Park H.-J."/>
            <person name="Ramirez L."/>
            <person name="Alfaro M."/>
            <person name="Sun H."/>
            <person name="Tritt A."/>
            <person name="Yoshinaga Y."/>
            <person name="Zwiers L.-H."/>
            <person name="Turgeon B."/>
            <person name="Goodwin S."/>
            <person name="Spatafora J."/>
            <person name="Crous P."/>
            <person name="Grigoriev I."/>
        </authorList>
    </citation>
    <scope>NUCLEOTIDE SEQUENCE</scope>
    <source>
        <strain evidence="7">CBS 121410</strain>
    </source>
</reference>
<dbReference type="Gene3D" id="3.40.50.720">
    <property type="entry name" value="NAD(P)-binding Rossmann-like Domain"/>
    <property type="match status" value="1"/>
</dbReference>
<dbReference type="EMBL" id="ML978716">
    <property type="protein sequence ID" value="KAF2088691.1"/>
    <property type="molecule type" value="Genomic_DNA"/>
</dbReference>
<keyword evidence="8" id="KW-1185">Reference proteome</keyword>
<dbReference type="Pfam" id="PF00208">
    <property type="entry name" value="ELFV_dehydrog"/>
    <property type="match status" value="1"/>
</dbReference>
<gene>
    <name evidence="7" type="ORF">K490DRAFT_64730</name>
</gene>
<sequence length="1067" mass="120084">MTETPPSMATAANGEHSKHLDVRAPGRQPSPQPTHLSVPGALPHRVLHEKGSGYVAPKFEGKDKQMETVMDQVEEKGFLPVEFVEPEVKWFYNELGIDDSYFATESVEAIVNHIHSLYAAKIAAYARDDKRLEIRLDKEAADHAVYIDTSRPGVSAIEGPQYERRIDQKYLNGSSGSTSYRVETFRSAGTLPGDQDQQLRCYFVYLCDFANPNPGANETQIEKIGEKRFLQKATNNTKEIYQQVIENAVTRTGPVIESFDIEGSREKRLVVAFKQGSALGLFSALSDLYHYYGLTSSRKYVEQFSNGYTVMSIYLRPLSQSAASARYPPIEASIHQIIKEVSLLYCIPQNKLQMHFASGRLSLQETIYAHCVWVFVGHFLNRLGSEYATLASVLDSENSVHAELLAKLKRRLRTETFTADYILEIISEYPELIHSLYLAFANTHYVQTRGEQDDFIPTLSYLRLQVDKVLTDSELDQLIAKTVQNEHHTMVMTAFRIFNASVLKTNFYTPTKVALSFRLKPDFLPPQEYPQPLFGMFLVISSEFRGFHLRFRDIARGGIRIVKSRSQEAYSINARSLFDENYNLANTQQRKNKDIPEGGSKGVILLDVRHQDKARVAFEKYIDSILDLLLPPTSPGIKDPIVDLHGQQEIIFMGPDENTADLVDWATEHARVRGAPWWKSFFTGKSPKLGGIPHDAYGMTTLSVREYVLGIYRKLNLDPSKVRKLQTGGPDGDLGSNEILLGNERYTAIVDGSGVLVDPNGLDRDDLLRLAKKRAMISEYDITKLSHDGYRVLVEENNVRLPTGEIVHNGTQFRNTFHLRSGPSAHYDLFVPCGGRPESIDLSTANKLIVDGKCIIPYIVEGANLFITQDAKLRLEKAGCILYKDASANKGGVTSSSLEVLASLSFDDDGFIENMCVREDGTAPRFYTEYVKQVQETIKKNAALEFEAIWREHQETGEPRSVLSDKLSVAITKLDEELQKTELWDNVELRKSVLSDALPNLLLEKIGLDTIVGRVPENYLRAIFGSYLASRFVYEYGISASQFAFFAFMNKRMARMRSASANNSVAL</sequence>
<feature type="compositionally biased region" description="Basic and acidic residues" evidence="5">
    <location>
        <begin position="15"/>
        <end position="24"/>
    </location>
</feature>
<evidence type="ECO:0000313" key="8">
    <source>
        <dbReference type="Proteomes" id="UP000799776"/>
    </source>
</evidence>
<evidence type="ECO:0000256" key="1">
    <source>
        <dbReference type="ARBA" id="ARBA00006382"/>
    </source>
</evidence>
<dbReference type="InterPro" id="IPR046346">
    <property type="entry name" value="Aminoacid_DH-like_N_sf"/>
</dbReference>
<evidence type="ECO:0000256" key="2">
    <source>
        <dbReference type="ARBA" id="ARBA00023002"/>
    </source>
</evidence>
<dbReference type="InterPro" id="IPR036291">
    <property type="entry name" value="NAD(P)-bd_dom_sf"/>
</dbReference>
<dbReference type="PANTHER" id="PTHR11606:SF24">
    <property type="entry name" value="NAD-SPECIFIC GLUTAMATE DEHYDROGENASE"/>
    <property type="match status" value="1"/>
</dbReference>
<dbReference type="PANTHER" id="PTHR11606">
    <property type="entry name" value="GLUTAMATE DEHYDROGENASE"/>
    <property type="match status" value="1"/>
</dbReference>